<dbReference type="Proteomes" id="UP001169069">
    <property type="component" value="Unassembled WGS sequence"/>
</dbReference>
<reference evidence="2" key="1">
    <citation type="submission" date="2023-01" db="EMBL/GenBank/DDBJ databases">
        <title>Sulfurovum sp. zt1-1 genome assembly.</title>
        <authorList>
            <person name="Wang J."/>
        </authorList>
    </citation>
    <scope>NUCLEOTIDE SEQUENCE</scope>
    <source>
        <strain evidence="2">Zt1-1</strain>
    </source>
</reference>
<comment type="caution">
    <text evidence="2">The sequence shown here is derived from an EMBL/GenBank/DDBJ whole genome shotgun (WGS) entry which is preliminary data.</text>
</comment>
<name>A0ABT7QY89_9BACT</name>
<sequence length="193" mass="23534">MSNEIESKDIYTAEEKKMILERLDAERKARQEEKTKTQEAYTEEDKKSILERINADRKAREEAERQERLGKKKLTLSEKEKILEKINEERRIAQKYKELQRRRLRNKKIYHLENRVLYKFLNMDRAYYIQVEDCKRLSSRPLILPLFYQGFDGLKQKDVLIRIRDYSDKIFISDDVIRVYYKEYSLEDNPVVK</sequence>
<evidence type="ECO:0000313" key="3">
    <source>
        <dbReference type="Proteomes" id="UP001169069"/>
    </source>
</evidence>
<feature type="region of interest" description="Disordered" evidence="1">
    <location>
        <begin position="27"/>
        <end position="47"/>
    </location>
</feature>
<accession>A0ABT7QY89</accession>
<dbReference type="EMBL" id="JAQIBD010000002">
    <property type="protein sequence ID" value="MDM5271800.1"/>
    <property type="molecule type" value="Genomic_DNA"/>
</dbReference>
<dbReference type="RefSeq" id="WP_289413527.1">
    <property type="nucleotide sequence ID" value="NZ_JAQIBD010000002.1"/>
</dbReference>
<organism evidence="2 3">
    <name type="scientific">Sulfurovum zhangzhouensis</name>
    <dbReference type="NCBI Taxonomy" id="3019067"/>
    <lineage>
        <taxon>Bacteria</taxon>
        <taxon>Pseudomonadati</taxon>
        <taxon>Campylobacterota</taxon>
        <taxon>Epsilonproteobacteria</taxon>
        <taxon>Campylobacterales</taxon>
        <taxon>Sulfurovaceae</taxon>
        <taxon>Sulfurovum</taxon>
    </lineage>
</organism>
<protein>
    <submittedName>
        <fullName evidence="2">Uncharacterized protein</fullName>
    </submittedName>
</protein>
<evidence type="ECO:0000256" key="1">
    <source>
        <dbReference type="SAM" id="MobiDB-lite"/>
    </source>
</evidence>
<evidence type="ECO:0000313" key="2">
    <source>
        <dbReference type="EMBL" id="MDM5271800.1"/>
    </source>
</evidence>
<proteinExistence type="predicted"/>
<keyword evidence="3" id="KW-1185">Reference proteome</keyword>
<gene>
    <name evidence="2" type="ORF">PGH07_06395</name>
</gene>